<reference evidence="2" key="1">
    <citation type="submission" date="2009-12" db="EMBL/GenBank/DDBJ databases">
        <title>Genes expressed during production and efflux of the polyketides, naphthoquinones, in the insect fungus Ophiocordyceps unilateralis.</title>
        <authorList>
            <person name="Amnuaykanjanasin A."/>
            <person name="Panchanawaporn S."/>
            <person name="Chutrakul C."/>
            <person name="Tanticharoen M."/>
        </authorList>
    </citation>
    <scope>NUCLEOTIDE SEQUENCE</scope>
    <source>
        <strain evidence="2">BCC1869</strain>
    </source>
</reference>
<dbReference type="EMBL" id="GU292442">
    <property type="protein sequence ID" value="ADI72859.1"/>
    <property type="molecule type" value="mRNA"/>
</dbReference>
<organism evidence="2">
    <name type="scientific">Ophiocordyceps unilateralis</name>
    <name type="common">Zombie-ant fungus</name>
    <name type="synonym">Torrubia unilateralis</name>
    <dbReference type="NCBI Taxonomy" id="268505"/>
    <lineage>
        <taxon>Eukaryota</taxon>
        <taxon>Fungi</taxon>
        <taxon>Dikarya</taxon>
        <taxon>Ascomycota</taxon>
        <taxon>Pezizomycotina</taxon>
        <taxon>Sordariomycetes</taxon>
        <taxon>Hypocreomycetidae</taxon>
        <taxon>Hypocreales</taxon>
        <taxon>Ophiocordycipitaceae</taxon>
        <taxon>Ophiocordyceps</taxon>
    </lineage>
</organism>
<dbReference type="AlphaFoldDB" id="D7PDL4"/>
<protein>
    <submittedName>
        <fullName evidence="2">Small nucleolar ribonucleoprotein complex subunit Utp15</fullName>
    </submittedName>
</protein>
<feature type="non-terminal residue" evidence="2">
    <location>
        <position position="1"/>
    </location>
</feature>
<dbReference type="GO" id="GO:0005730">
    <property type="term" value="C:nucleolus"/>
    <property type="evidence" value="ECO:0007669"/>
    <property type="project" value="InterPro"/>
</dbReference>
<keyword evidence="2" id="KW-0687">Ribonucleoprotein</keyword>
<feature type="domain" description="U3 small nucleolar RNA-associated protein 15 C-terminal" evidence="1">
    <location>
        <begin position="3"/>
        <end position="49"/>
    </location>
</feature>
<accession>D7PDL4</accession>
<proteinExistence type="evidence at transcript level"/>
<dbReference type="Pfam" id="PF09384">
    <property type="entry name" value="UTP15_C"/>
    <property type="match status" value="1"/>
</dbReference>
<name>D7PDL4_OPHUN</name>
<dbReference type="GO" id="GO:0006364">
    <property type="term" value="P:rRNA processing"/>
    <property type="evidence" value="ECO:0007669"/>
    <property type="project" value="InterPro"/>
</dbReference>
<sequence>ISTLLMALRHRSALRTALANRSEERLIPILALTLRFIAHPQMTGILYDV</sequence>
<evidence type="ECO:0000313" key="2">
    <source>
        <dbReference type="EMBL" id="ADI72859.1"/>
    </source>
</evidence>
<evidence type="ECO:0000259" key="1">
    <source>
        <dbReference type="Pfam" id="PF09384"/>
    </source>
</evidence>
<feature type="non-terminal residue" evidence="2">
    <location>
        <position position="49"/>
    </location>
</feature>
<dbReference type="InterPro" id="IPR018983">
    <property type="entry name" value="U3_snoRNA-assocProt_15_C"/>
</dbReference>
<dbReference type="GO" id="GO:1990904">
    <property type="term" value="C:ribonucleoprotein complex"/>
    <property type="evidence" value="ECO:0007669"/>
    <property type="project" value="UniProtKB-KW"/>
</dbReference>